<feature type="transmembrane region" description="Helical" evidence="1">
    <location>
        <begin position="57"/>
        <end position="78"/>
    </location>
</feature>
<dbReference type="AlphaFoldDB" id="A0AAV9ZCT1"/>
<name>A0AAV9ZCT1_9AGAR</name>
<dbReference type="EMBL" id="JAWWNJ010000167">
    <property type="protein sequence ID" value="KAK6977617.1"/>
    <property type="molecule type" value="Genomic_DNA"/>
</dbReference>
<accession>A0AAV9ZCT1</accession>
<evidence type="ECO:0000313" key="2">
    <source>
        <dbReference type="EMBL" id="KAK6977617.1"/>
    </source>
</evidence>
<proteinExistence type="predicted"/>
<keyword evidence="1" id="KW-1133">Transmembrane helix</keyword>
<keyword evidence="3" id="KW-1185">Reference proteome</keyword>
<reference evidence="2 3" key="1">
    <citation type="journal article" date="2024" name="J Genomics">
        <title>Draft genome sequencing and assembly of Favolaschia claudopus CIRM-BRFM 2984 isolated from oak limbs.</title>
        <authorList>
            <person name="Navarro D."/>
            <person name="Drula E."/>
            <person name="Chaduli D."/>
            <person name="Cazenave R."/>
            <person name="Ahrendt S."/>
            <person name="Wang J."/>
            <person name="Lipzen A."/>
            <person name="Daum C."/>
            <person name="Barry K."/>
            <person name="Grigoriev I.V."/>
            <person name="Favel A."/>
            <person name="Rosso M.N."/>
            <person name="Martin F."/>
        </authorList>
    </citation>
    <scope>NUCLEOTIDE SEQUENCE [LARGE SCALE GENOMIC DNA]</scope>
    <source>
        <strain evidence="2 3">CIRM-BRFM 2984</strain>
    </source>
</reference>
<protein>
    <submittedName>
        <fullName evidence="2">Uncharacterized protein</fullName>
    </submittedName>
</protein>
<feature type="transmembrane region" description="Helical" evidence="1">
    <location>
        <begin position="206"/>
        <end position="227"/>
    </location>
</feature>
<sequence length="451" mass="49790">MMMVTHAASVGMQHGQVERRIAVNSFTFVLSVCFQYGHQSMPAFRLFRALRSRRRPALLLVLLVASTPALISWGYHLFNKHAVADQKTLRSSITSDTPIAGFYGPGSWWAFLVTLGMSHGHALTAIWKTGGLPSSEWDYDLVGASAYIVAAAIDLIIKSRTIARLGDQASQSSLLPALVCAERVVSLGTGSSVFSLAVALRHGPQWRTVLVASIPLVLALIASGFCLHAHKTIYRAAPVIWCLHQGGSFDSKTPFLAAPDFPAVVAQLIISILKIYSQEPGHDYWRGWVWWTPGGTFVFLVFWLVQVGLREIISAGILAVGFLGMLFVLFPIIFSIILLSYITLVWLVSWVLMWWPVFFLAFFPQARFFPPTNISPLEMDQLAAPLAIVAVAAIRTSRTIYRAFYPTTIVTDLLLSEDANLPPAVLPPFDFELSSNSLDLEQGRSRMENPV</sequence>
<dbReference type="Proteomes" id="UP001362999">
    <property type="component" value="Unassembled WGS sequence"/>
</dbReference>
<evidence type="ECO:0000256" key="1">
    <source>
        <dbReference type="SAM" id="Phobius"/>
    </source>
</evidence>
<feature type="transmembrane region" description="Helical" evidence="1">
    <location>
        <begin position="21"/>
        <end position="37"/>
    </location>
</feature>
<feature type="transmembrane region" description="Helical" evidence="1">
    <location>
        <begin position="99"/>
        <end position="119"/>
    </location>
</feature>
<keyword evidence="1" id="KW-0472">Membrane</keyword>
<keyword evidence="1" id="KW-0812">Transmembrane</keyword>
<feature type="transmembrane region" description="Helical" evidence="1">
    <location>
        <begin position="344"/>
        <end position="363"/>
    </location>
</feature>
<feature type="transmembrane region" description="Helical" evidence="1">
    <location>
        <begin position="288"/>
        <end position="305"/>
    </location>
</feature>
<gene>
    <name evidence="2" type="ORF">R3P38DRAFT_519063</name>
</gene>
<feature type="transmembrane region" description="Helical" evidence="1">
    <location>
        <begin position="255"/>
        <end position="276"/>
    </location>
</feature>
<organism evidence="2 3">
    <name type="scientific">Favolaschia claudopus</name>
    <dbReference type="NCBI Taxonomy" id="2862362"/>
    <lineage>
        <taxon>Eukaryota</taxon>
        <taxon>Fungi</taxon>
        <taxon>Dikarya</taxon>
        <taxon>Basidiomycota</taxon>
        <taxon>Agaricomycotina</taxon>
        <taxon>Agaricomycetes</taxon>
        <taxon>Agaricomycetidae</taxon>
        <taxon>Agaricales</taxon>
        <taxon>Marasmiineae</taxon>
        <taxon>Mycenaceae</taxon>
        <taxon>Favolaschia</taxon>
    </lineage>
</organism>
<evidence type="ECO:0000313" key="3">
    <source>
        <dbReference type="Proteomes" id="UP001362999"/>
    </source>
</evidence>
<comment type="caution">
    <text evidence="2">The sequence shown here is derived from an EMBL/GenBank/DDBJ whole genome shotgun (WGS) entry which is preliminary data.</text>
</comment>
<feature type="transmembrane region" description="Helical" evidence="1">
    <location>
        <begin position="317"/>
        <end position="338"/>
    </location>
</feature>